<dbReference type="AlphaFoldDB" id="A0A7U6GJ63"/>
<feature type="transmembrane region" description="Helical" evidence="1">
    <location>
        <begin position="20"/>
        <end position="41"/>
    </location>
</feature>
<name>A0A7U6GJ63_9GAMM</name>
<protein>
    <submittedName>
        <fullName evidence="2">Cb-type cytochrome c oxidase subunit IV</fullName>
        <ecNumber evidence="2">1.9.3.1</ecNumber>
    </submittedName>
</protein>
<sequence>MSNLREYFQTNWAAMTLHDWIGLILTVGAFLAMVWIYSYVFNPKNKERLESQRNIPFDEENTDSEK</sequence>
<dbReference type="RefSeq" id="WP_041067594.1">
    <property type="nucleotide sequence ID" value="NZ_AP012273.1"/>
</dbReference>
<keyword evidence="1" id="KW-1133">Transmembrane helix</keyword>
<gene>
    <name evidence="2" type="ORF">TBH_C1665</name>
</gene>
<evidence type="ECO:0000256" key="1">
    <source>
        <dbReference type="SAM" id="Phobius"/>
    </source>
</evidence>
<dbReference type="Proteomes" id="UP000031631">
    <property type="component" value="Chromosome"/>
</dbReference>
<dbReference type="EC" id="1.9.3.1" evidence="2"/>
<evidence type="ECO:0000313" key="3">
    <source>
        <dbReference type="Proteomes" id="UP000031631"/>
    </source>
</evidence>
<keyword evidence="2" id="KW-0560">Oxidoreductase</keyword>
<dbReference type="OrthoDB" id="5797197at2"/>
<dbReference type="GO" id="GO:0016491">
    <property type="term" value="F:oxidoreductase activity"/>
    <property type="evidence" value="ECO:0007669"/>
    <property type="project" value="UniProtKB-KW"/>
</dbReference>
<reference evidence="2 3" key="1">
    <citation type="journal article" date="2014" name="PLoS ONE">
        <title>Physiological and genomic features of a novel sulfur-oxidizing gammaproteobacterium belonging to a previously uncultivated symbiotic lineage isolated from a hydrothermal vent.</title>
        <authorList>
            <person name="Nunoura T."/>
            <person name="Takaki Y."/>
            <person name="Kazama H."/>
            <person name="Kakuta J."/>
            <person name="Shimamura S."/>
            <person name="Makita H."/>
            <person name="Hirai M."/>
            <person name="Miyazaki M."/>
            <person name="Takai K."/>
        </authorList>
    </citation>
    <scope>NUCLEOTIDE SEQUENCE [LARGE SCALE GENOMIC DNA]</scope>
    <source>
        <strain evidence="2 3">Hiromi1</strain>
    </source>
</reference>
<keyword evidence="1" id="KW-0472">Membrane</keyword>
<dbReference type="EMBL" id="AP012273">
    <property type="protein sequence ID" value="BAO44582.1"/>
    <property type="molecule type" value="Genomic_DNA"/>
</dbReference>
<accession>A0A7U6GJ63</accession>
<organism evidence="2 3">
    <name type="scientific">Thiolapillus brandeum</name>
    <dbReference type="NCBI Taxonomy" id="1076588"/>
    <lineage>
        <taxon>Bacteria</taxon>
        <taxon>Pseudomonadati</taxon>
        <taxon>Pseudomonadota</taxon>
        <taxon>Gammaproteobacteria</taxon>
        <taxon>Chromatiales</taxon>
        <taxon>Sedimenticolaceae</taxon>
        <taxon>Thiolapillus</taxon>
    </lineage>
</organism>
<evidence type="ECO:0000313" key="2">
    <source>
        <dbReference type="EMBL" id="BAO44582.1"/>
    </source>
</evidence>
<keyword evidence="1" id="KW-0812">Transmembrane</keyword>
<proteinExistence type="predicted"/>
<keyword evidence="3" id="KW-1185">Reference proteome</keyword>
<dbReference type="KEGG" id="tbn:TBH_C1665"/>